<keyword evidence="8" id="KW-0560">Oxidoreductase</keyword>
<keyword evidence="1 4" id="KW-0349">Heme</keyword>
<feature type="binding site" description="axial binding residue" evidence="5">
    <location>
        <position position="45"/>
    </location>
    <ligand>
        <name>heme c</name>
        <dbReference type="ChEBI" id="CHEBI:61717"/>
        <label>1</label>
    </ligand>
    <ligandPart>
        <name>Fe</name>
        <dbReference type="ChEBI" id="CHEBI:18248"/>
    </ligandPart>
</feature>
<evidence type="ECO:0000256" key="1">
    <source>
        <dbReference type="ARBA" id="ARBA00022617"/>
    </source>
</evidence>
<sequence>MFRNRVFVLASLTLALVTGAASAADQATVERGEYLARLGNCAGCHTAPGGADYAGGLALASDYGTFVTPNITADPKTGIGDWSADDFYAAMHDGERADGSPMYPACPYPNYTHVPRDDIDAIYAYLRSVPAVEKRHGDHELGFPYRYRSLLNVWQMLYFDAGEIENAPDESRDWNRGRELVQGLGHCDACHRARARLGATDDAEDAPGAMIHGWYAPPLSDPDQAGLQHLDVAETAAFLQSGKREHAAMMGPMADVVFESLQYMDDDDARAMATYLKAIPTVSVESPLRLIRMTDNGRRQAMTRGKEIYADRCAGCHGDNGEGREGAPALADNRVVTMDNPINAANMIRQGGFAAATQGNPRPHGMPPFYDLDGRDLAAIMTYIRGSWGNDAAPVTATNLQR</sequence>
<feature type="chain" id="PRO_5004626640" evidence="6">
    <location>
        <begin position="24"/>
        <end position="402"/>
    </location>
</feature>
<feature type="binding site" description="axial binding residue" evidence="5">
    <location>
        <position position="317"/>
    </location>
    <ligand>
        <name>heme c</name>
        <dbReference type="ChEBI" id="CHEBI:61717"/>
        <label>3</label>
    </ligand>
    <ligandPart>
        <name>Fe</name>
        <dbReference type="ChEBI" id="CHEBI:18248"/>
    </ligandPart>
</feature>
<feature type="binding site" description="axial binding residue" evidence="5">
    <location>
        <position position="191"/>
    </location>
    <ligand>
        <name>heme c</name>
        <dbReference type="ChEBI" id="CHEBI:61717"/>
        <label>2</label>
    </ligand>
    <ligandPart>
        <name>Fe</name>
        <dbReference type="ChEBI" id="CHEBI:18248"/>
    </ligandPart>
</feature>
<feature type="domain" description="Cytochrome c" evidence="7">
    <location>
        <begin position="172"/>
        <end position="280"/>
    </location>
</feature>
<dbReference type="eggNOG" id="COG2010">
    <property type="taxonomic scope" value="Bacteria"/>
</dbReference>
<feature type="binding site" description="covalent" evidence="4">
    <location>
        <position position="316"/>
    </location>
    <ligand>
        <name>heme c</name>
        <dbReference type="ChEBI" id="CHEBI:61717"/>
        <label>3</label>
    </ligand>
</feature>
<dbReference type="STRING" id="1033802.SSPSH_000526"/>
<feature type="binding site" description="covalent" evidence="4">
    <location>
        <position position="190"/>
    </location>
    <ligand>
        <name>heme c</name>
        <dbReference type="ChEBI" id="CHEBI:61717"/>
        <label>2</label>
    </ligand>
</feature>
<evidence type="ECO:0000313" key="9">
    <source>
        <dbReference type="Proteomes" id="UP000006242"/>
    </source>
</evidence>
<dbReference type="PANTHER" id="PTHR35008">
    <property type="entry name" value="BLL4482 PROTEIN-RELATED"/>
    <property type="match status" value="1"/>
</dbReference>
<dbReference type="GO" id="GO:0020037">
    <property type="term" value="F:heme binding"/>
    <property type="evidence" value="ECO:0007669"/>
    <property type="project" value="InterPro"/>
</dbReference>
<dbReference type="InterPro" id="IPR036909">
    <property type="entry name" value="Cyt_c-like_dom_sf"/>
</dbReference>
<keyword evidence="6" id="KW-0732">Signal</keyword>
<dbReference type="InterPro" id="IPR009056">
    <property type="entry name" value="Cyt_c-like_dom"/>
</dbReference>
<evidence type="ECO:0000259" key="7">
    <source>
        <dbReference type="PROSITE" id="PS51007"/>
    </source>
</evidence>
<dbReference type="OrthoDB" id="9811281at2"/>
<dbReference type="AlphaFoldDB" id="U2E9P9"/>
<dbReference type="PIRSF" id="PIRSF000018">
    <property type="entry name" value="Mb_ADH_cyt_c"/>
    <property type="match status" value="1"/>
</dbReference>
<dbReference type="GO" id="GO:0005506">
    <property type="term" value="F:iron ion binding"/>
    <property type="evidence" value="ECO:0007669"/>
    <property type="project" value="InterPro"/>
</dbReference>
<evidence type="ECO:0000256" key="3">
    <source>
        <dbReference type="ARBA" id="ARBA00023004"/>
    </source>
</evidence>
<feature type="domain" description="Cytochrome c" evidence="7">
    <location>
        <begin position="300"/>
        <end position="388"/>
    </location>
</feature>
<keyword evidence="2 5" id="KW-0479">Metal-binding</keyword>
<dbReference type="EMBL" id="AFNV02000003">
    <property type="protein sequence ID" value="ERJ20416.1"/>
    <property type="molecule type" value="Genomic_DNA"/>
</dbReference>
<dbReference type="PROSITE" id="PS51007">
    <property type="entry name" value="CYTC"/>
    <property type="match status" value="3"/>
</dbReference>
<accession>U2E9P9</accession>
<evidence type="ECO:0000313" key="8">
    <source>
        <dbReference type="EMBL" id="ERJ20416.1"/>
    </source>
</evidence>
<dbReference type="GO" id="GO:0009055">
    <property type="term" value="F:electron transfer activity"/>
    <property type="evidence" value="ECO:0007669"/>
    <property type="project" value="InterPro"/>
</dbReference>
<feature type="binding site" description="covalent" evidence="4">
    <location>
        <position position="44"/>
    </location>
    <ligand>
        <name>heme c</name>
        <dbReference type="ChEBI" id="CHEBI:61717"/>
        <label>1</label>
    </ligand>
</feature>
<dbReference type="GO" id="GO:0047061">
    <property type="term" value="F:glucose-fructose oxidoreductase activity"/>
    <property type="evidence" value="ECO:0007669"/>
    <property type="project" value="UniProtKB-EC"/>
</dbReference>
<comment type="caution">
    <text evidence="8">The sequence shown here is derived from an EMBL/GenBank/DDBJ whole genome shotgun (WGS) entry which is preliminary data.</text>
</comment>
<dbReference type="PANTHER" id="PTHR35008:SF4">
    <property type="entry name" value="BLL4482 PROTEIN"/>
    <property type="match status" value="1"/>
</dbReference>
<feature type="binding site" description="covalent" evidence="4">
    <location>
        <position position="41"/>
    </location>
    <ligand>
        <name>heme c</name>
        <dbReference type="ChEBI" id="CHEBI:61717"/>
        <label>1</label>
    </ligand>
</feature>
<dbReference type="EC" id="1.1.99.28" evidence="8"/>
<protein>
    <submittedName>
        <fullName evidence="8">Glucose-fructose oxidoreductase protein</fullName>
        <ecNumber evidence="8">1.1.99.28</ecNumber>
    </submittedName>
</protein>
<evidence type="ECO:0000256" key="2">
    <source>
        <dbReference type="ARBA" id="ARBA00022723"/>
    </source>
</evidence>
<gene>
    <name evidence="8" type="ORF">SSPSH_000526</name>
</gene>
<dbReference type="SUPFAM" id="SSF46626">
    <property type="entry name" value="Cytochrome c"/>
    <property type="match status" value="3"/>
</dbReference>
<reference evidence="8 9" key="2">
    <citation type="journal article" date="2013" name="PLoS ONE">
        <title>INDIGO - INtegrated Data Warehouse of MIcrobial GenOmes with Examples from the Red Sea Extremophiles.</title>
        <authorList>
            <person name="Alam I."/>
            <person name="Antunes A."/>
            <person name="Kamau A.A."/>
            <person name="Ba Alawi W."/>
            <person name="Kalkatawi M."/>
            <person name="Stingl U."/>
            <person name="Bajic V.B."/>
        </authorList>
    </citation>
    <scope>NUCLEOTIDE SEQUENCE [LARGE SCALE GENOMIC DNA]</scope>
    <source>
        <strain evidence="8 9">E1L3A</strain>
    </source>
</reference>
<evidence type="ECO:0000256" key="6">
    <source>
        <dbReference type="SAM" id="SignalP"/>
    </source>
</evidence>
<dbReference type="Gene3D" id="1.10.760.10">
    <property type="entry name" value="Cytochrome c-like domain"/>
    <property type="match status" value="3"/>
</dbReference>
<dbReference type="Pfam" id="PF00034">
    <property type="entry name" value="Cytochrom_C"/>
    <property type="match status" value="2"/>
</dbReference>
<evidence type="ECO:0000256" key="4">
    <source>
        <dbReference type="PIRSR" id="PIRSR000018-50"/>
    </source>
</evidence>
<comment type="cofactor">
    <cofactor evidence="4">
        <name>heme c</name>
        <dbReference type="ChEBI" id="CHEBI:61717"/>
    </cofactor>
    <text evidence="4">Binds 3 heme c groups covalently per subunit.</text>
</comment>
<proteinExistence type="predicted"/>
<keyword evidence="3 5" id="KW-0408">Iron</keyword>
<dbReference type="Proteomes" id="UP000006242">
    <property type="component" value="Unassembled WGS sequence"/>
</dbReference>
<reference evidence="8 9" key="1">
    <citation type="journal article" date="2011" name="J. Bacteriol.">
        <title>Genome sequence of Salinisphaera shabanensis, a gammaproteobacterium from the harsh, variable environment of the brine-seawater interface of the Shaban Deep in the Red Sea.</title>
        <authorList>
            <person name="Antunes A."/>
            <person name="Alam I."/>
            <person name="Bajic V.B."/>
            <person name="Stingl U."/>
        </authorList>
    </citation>
    <scope>NUCLEOTIDE SEQUENCE [LARGE SCALE GENOMIC DNA]</scope>
    <source>
        <strain evidence="8 9">E1L3A</strain>
    </source>
</reference>
<dbReference type="InterPro" id="IPR051459">
    <property type="entry name" value="Cytochrome_c-type_DH"/>
</dbReference>
<feature type="signal peptide" evidence="6">
    <location>
        <begin position="1"/>
        <end position="23"/>
    </location>
</feature>
<organism evidence="8 9">
    <name type="scientific">Salinisphaera shabanensis E1L3A</name>
    <dbReference type="NCBI Taxonomy" id="1033802"/>
    <lineage>
        <taxon>Bacteria</taxon>
        <taxon>Pseudomonadati</taxon>
        <taxon>Pseudomonadota</taxon>
        <taxon>Gammaproteobacteria</taxon>
        <taxon>Salinisphaerales</taxon>
        <taxon>Salinisphaeraceae</taxon>
        <taxon>Salinisphaera</taxon>
    </lineage>
</organism>
<feature type="binding site" description="covalent" evidence="4">
    <location>
        <position position="313"/>
    </location>
    <ligand>
        <name>heme c</name>
        <dbReference type="ChEBI" id="CHEBI:61717"/>
        <label>3</label>
    </ligand>
</feature>
<name>U2E9P9_9GAMM</name>
<feature type="binding site" description="covalent" evidence="4">
    <location>
        <position position="187"/>
    </location>
    <ligand>
        <name>heme c</name>
        <dbReference type="ChEBI" id="CHEBI:61717"/>
        <label>2</label>
    </ligand>
</feature>
<dbReference type="RefSeq" id="WP_021031324.1">
    <property type="nucleotide sequence ID" value="NZ_AFNV02000003.1"/>
</dbReference>
<feature type="domain" description="Cytochrome c" evidence="7">
    <location>
        <begin position="27"/>
        <end position="130"/>
    </location>
</feature>
<keyword evidence="9" id="KW-1185">Reference proteome</keyword>
<dbReference type="GO" id="GO:0016020">
    <property type="term" value="C:membrane"/>
    <property type="evidence" value="ECO:0007669"/>
    <property type="project" value="InterPro"/>
</dbReference>
<dbReference type="InterPro" id="IPR014353">
    <property type="entry name" value="Membr-bd_ADH_cyt_c"/>
</dbReference>
<evidence type="ECO:0000256" key="5">
    <source>
        <dbReference type="PIRSR" id="PIRSR000018-51"/>
    </source>
</evidence>